<comment type="caution">
    <text evidence="5">The sequence shown here is derived from an EMBL/GenBank/DDBJ whole genome shotgun (WGS) entry which is preliminary data.</text>
</comment>
<evidence type="ECO:0000256" key="3">
    <source>
        <dbReference type="ARBA" id="ARBA00023163"/>
    </source>
</evidence>
<dbReference type="AlphaFoldDB" id="I5BVB9"/>
<evidence type="ECO:0000256" key="1">
    <source>
        <dbReference type="ARBA" id="ARBA00023015"/>
    </source>
</evidence>
<gene>
    <name evidence="5" type="ORF">A33O_15121</name>
</gene>
<dbReference type="GO" id="GO:0003700">
    <property type="term" value="F:DNA-binding transcription factor activity"/>
    <property type="evidence" value="ECO:0007669"/>
    <property type="project" value="InterPro"/>
</dbReference>
<evidence type="ECO:0000259" key="4">
    <source>
        <dbReference type="PROSITE" id="PS01124"/>
    </source>
</evidence>
<evidence type="ECO:0000256" key="2">
    <source>
        <dbReference type="ARBA" id="ARBA00023125"/>
    </source>
</evidence>
<keyword evidence="2" id="KW-0238">DNA-binding</keyword>
<protein>
    <submittedName>
        <fullName evidence="5">AraC family transcriptional regulator</fullName>
    </submittedName>
</protein>
<accession>I5BVB9</accession>
<dbReference type="Proteomes" id="UP000004622">
    <property type="component" value="Unassembled WGS sequence"/>
</dbReference>
<dbReference type="PATRIC" id="fig|1189611.3.peg.3055"/>
<dbReference type="InterPro" id="IPR009057">
    <property type="entry name" value="Homeodomain-like_sf"/>
</dbReference>
<keyword evidence="1" id="KW-0805">Transcription regulation</keyword>
<dbReference type="EMBL" id="AJXZ01000038">
    <property type="protein sequence ID" value="EIM73521.1"/>
    <property type="molecule type" value="Genomic_DNA"/>
</dbReference>
<dbReference type="InterPro" id="IPR050204">
    <property type="entry name" value="AraC_XylS_family_regulators"/>
</dbReference>
<reference evidence="5 6" key="1">
    <citation type="journal article" date="2012" name="J. Bacteriol.">
        <title>Genome Sequence of Nitratireductor aquibiodomus Strain RA22.</title>
        <authorList>
            <person name="Singh A."/>
            <person name="Jangir P.K."/>
            <person name="Kumari C."/>
            <person name="Sharma R."/>
        </authorList>
    </citation>
    <scope>NUCLEOTIDE SEQUENCE [LARGE SCALE GENOMIC DNA]</scope>
    <source>
        <strain evidence="5 6">RA22</strain>
    </source>
</reference>
<dbReference type="Pfam" id="PF12833">
    <property type="entry name" value="HTH_18"/>
    <property type="match status" value="1"/>
</dbReference>
<dbReference type="InterPro" id="IPR018062">
    <property type="entry name" value="HTH_AraC-typ_CS"/>
</dbReference>
<evidence type="ECO:0000313" key="5">
    <source>
        <dbReference type="EMBL" id="EIM73521.1"/>
    </source>
</evidence>
<dbReference type="SMART" id="SM00342">
    <property type="entry name" value="HTH_ARAC"/>
    <property type="match status" value="1"/>
</dbReference>
<dbReference type="PROSITE" id="PS00041">
    <property type="entry name" value="HTH_ARAC_FAMILY_1"/>
    <property type="match status" value="1"/>
</dbReference>
<dbReference type="PANTHER" id="PTHR46796">
    <property type="entry name" value="HTH-TYPE TRANSCRIPTIONAL ACTIVATOR RHAS-RELATED"/>
    <property type="match status" value="1"/>
</dbReference>
<dbReference type="InterPro" id="IPR018060">
    <property type="entry name" value="HTH_AraC"/>
</dbReference>
<dbReference type="SUPFAM" id="SSF46689">
    <property type="entry name" value="Homeodomain-like"/>
    <property type="match status" value="2"/>
</dbReference>
<dbReference type="Gene3D" id="1.10.10.60">
    <property type="entry name" value="Homeodomain-like"/>
    <property type="match status" value="2"/>
</dbReference>
<dbReference type="PROSITE" id="PS01124">
    <property type="entry name" value="HTH_ARAC_FAMILY_2"/>
    <property type="match status" value="1"/>
</dbReference>
<proteinExistence type="predicted"/>
<organism evidence="5 6">
    <name type="scientific">Nitratireductor aquibiodomus RA22</name>
    <dbReference type="NCBI Taxonomy" id="1189611"/>
    <lineage>
        <taxon>Bacteria</taxon>
        <taxon>Pseudomonadati</taxon>
        <taxon>Pseudomonadota</taxon>
        <taxon>Alphaproteobacteria</taxon>
        <taxon>Hyphomicrobiales</taxon>
        <taxon>Phyllobacteriaceae</taxon>
        <taxon>Nitratireductor</taxon>
    </lineage>
</organism>
<keyword evidence="3" id="KW-0804">Transcription</keyword>
<sequence>MGLRGILAQDFLEERRRFEARMVERATAPSELICDREGAVMLAVSTLNGLDGAFETSSRLMLALGLAGKGRFVRAGDWGRVEGVFRPGTAALSLPDNEAEGCSPAARLLGFAISRQRADAALGDLGGVDALLPAATSLHVDPLLQSVLTALWRDAQLHGLSSAFFDHGVDLVLRHLVSRDRPKVKARRVRPLKPGQMQRLYDLVEARMASDLRVAELADEVGRDVRGVTRAFRDATGYAPFEYLTLRRMEHAKQLLKTDATIMEIALAVGYANPAKFAAAFRRVCGCAPSDWRQSIQ</sequence>
<dbReference type="PRINTS" id="PR00032">
    <property type="entry name" value="HTHARAC"/>
</dbReference>
<dbReference type="PANTHER" id="PTHR46796:SF14">
    <property type="entry name" value="TRANSCRIPTIONAL REGULATORY PROTEIN"/>
    <property type="match status" value="1"/>
</dbReference>
<dbReference type="GO" id="GO:0043565">
    <property type="term" value="F:sequence-specific DNA binding"/>
    <property type="evidence" value="ECO:0007669"/>
    <property type="project" value="InterPro"/>
</dbReference>
<dbReference type="InterPro" id="IPR020449">
    <property type="entry name" value="Tscrpt_reg_AraC-type_HTH"/>
</dbReference>
<evidence type="ECO:0000313" key="6">
    <source>
        <dbReference type="Proteomes" id="UP000004622"/>
    </source>
</evidence>
<feature type="domain" description="HTH araC/xylS-type" evidence="4">
    <location>
        <begin position="198"/>
        <end position="295"/>
    </location>
</feature>
<name>I5BVB9_9HYPH</name>